<gene>
    <name evidence="1" type="ORF">OEZ85_003935</name>
</gene>
<dbReference type="EMBL" id="CP126217">
    <property type="protein sequence ID" value="WIA19301.1"/>
    <property type="molecule type" value="Genomic_DNA"/>
</dbReference>
<accession>A0ABY8UCV2</accession>
<keyword evidence="2" id="KW-1185">Reference proteome</keyword>
<sequence length="186" mass="19027">MHQPTTSIQESVAGAADVARRAQDLRDKAQQLALDELCIMNQAVGLNLLAKQLADATMRPAPALAPTGLPLSFIMSNGLSSPLQQQALQAQLRAQVLAGTTQHGMHGLQAAAARPPPQQLQHVQATASSAGIAGLPLHKQQQETAADAGVGAAQDCHSLISSKPEAGSGNGAACVDADVEAEQAVP</sequence>
<name>A0ABY8UCV2_TETOB</name>
<evidence type="ECO:0008006" key="3">
    <source>
        <dbReference type="Google" id="ProtNLM"/>
    </source>
</evidence>
<dbReference type="Proteomes" id="UP001244341">
    <property type="component" value="Chromosome 10b"/>
</dbReference>
<proteinExistence type="predicted"/>
<evidence type="ECO:0000313" key="2">
    <source>
        <dbReference type="Proteomes" id="UP001244341"/>
    </source>
</evidence>
<protein>
    <recommendedName>
        <fullName evidence="3">SMARCC C-terminal domain-containing protein</fullName>
    </recommendedName>
</protein>
<reference evidence="1 2" key="1">
    <citation type="submission" date="2023-05" db="EMBL/GenBank/DDBJ databases">
        <title>A 100% complete, gapless, phased diploid assembly of the Scenedesmus obliquus UTEX 3031 genome.</title>
        <authorList>
            <person name="Biondi T.C."/>
            <person name="Hanschen E.R."/>
            <person name="Kwon T."/>
            <person name="Eng W."/>
            <person name="Kruse C.P.S."/>
            <person name="Koehler S.I."/>
            <person name="Kunde Y."/>
            <person name="Gleasner C.D."/>
            <person name="You Mak K.T."/>
            <person name="Polle J."/>
            <person name="Hovde B.T."/>
            <person name="Starkenburg S.R."/>
        </authorList>
    </citation>
    <scope>NUCLEOTIDE SEQUENCE [LARGE SCALE GENOMIC DNA]</scope>
    <source>
        <strain evidence="1 2">DOE0152z</strain>
    </source>
</reference>
<evidence type="ECO:0000313" key="1">
    <source>
        <dbReference type="EMBL" id="WIA19301.1"/>
    </source>
</evidence>
<organism evidence="1 2">
    <name type="scientific">Tetradesmus obliquus</name>
    <name type="common">Green alga</name>
    <name type="synonym">Acutodesmus obliquus</name>
    <dbReference type="NCBI Taxonomy" id="3088"/>
    <lineage>
        <taxon>Eukaryota</taxon>
        <taxon>Viridiplantae</taxon>
        <taxon>Chlorophyta</taxon>
        <taxon>core chlorophytes</taxon>
        <taxon>Chlorophyceae</taxon>
        <taxon>CS clade</taxon>
        <taxon>Sphaeropleales</taxon>
        <taxon>Scenedesmaceae</taxon>
        <taxon>Tetradesmus</taxon>
    </lineage>
</organism>